<dbReference type="Proteomes" id="UP000268285">
    <property type="component" value="Unassembled WGS sequence"/>
</dbReference>
<protein>
    <submittedName>
        <fullName evidence="1">Uncharacterized protein</fullName>
    </submittedName>
</protein>
<name>A0A498QMI0_9MYCO</name>
<evidence type="ECO:0000313" key="2">
    <source>
        <dbReference type="Proteomes" id="UP000268285"/>
    </source>
</evidence>
<accession>A0A498QMI0</accession>
<reference evidence="1 2" key="1">
    <citation type="submission" date="2018-09" db="EMBL/GenBank/DDBJ databases">
        <authorList>
            <person name="Tagini F."/>
        </authorList>
    </citation>
    <scope>NUCLEOTIDE SEQUENCE [LARGE SCALE GENOMIC DNA]</scope>
    <source>
        <strain evidence="1 2">MK142</strain>
    </source>
</reference>
<dbReference type="AlphaFoldDB" id="A0A498QMI0"/>
<dbReference type="EMBL" id="UPHU01000001">
    <property type="protein sequence ID" value="VBA48262.1"/>
    <property type="molecule type" value="Genomic_DNA"/>
</dbReference>
<gene>
    <name evidence="1" type="ORF">LAUMK142_01219</name>
</gene>
<organism evidence="1 2">
    <name type="scientific">Mycobacterium pseudokansasii</name>
    <dbReference type="NCBI Taxonomy" id="2341080"/>
    <lineage>
        <taxon>Bacteria</taxon>
        <taxon>Bacillati</taxon>
        <taxon>Actinomycetota</taxon>
        <taxon>Actinomycetes</taxon>
        <taxon>Mycobacteriales</taxon>
        <taxon>Mycobacteriaceae</taxon>
        <taxon>Mycobacterium</taxon>
    </lineage>
</organism>
<evidence type="ECO:0000313" key="1">
    <source>
        <dbReference type="EMBL" id="VBA48262.1"/>
    </source>
</evidence>
<proteinExistence type="predicted"/>
<keyword evidence="2" id="KW-1185">Reference proteome</keyword>
<sequence length="72" mass="8129">MKIASKHCDRTVGLDYQRYPLIYPNRQHYLCSVWQIGNSCCFTERGLCGNVCCHCSLVLVKVQAGHPLSNSI</sequence>